<sequence length="273" mass="29632">MVTSSRCFSFPIDESSLFETEGFGAFPSVLPLHHRAWLISAQLISGVRSPQPRSPVLISAPAQAFADALFGTATAKLRFGGHSDVGNRGHIGDGNQLHYRNAKIYNFELTFKDINGLVEQNVQLRSLVRGIVCGTCTTGEAKKVDDVLLTKLEQEIQLVMDKGTLYAIGLRPDENQFDKVVYHHFGSAVPPSFVSAETMVGLAESTKRVQIIEPCLGGDSKTLMFVNISLDPTSTGESLCSLRFAARVNACVIGVPRSQTSTKSFDSSRLSYG</sequence>
<proteinExistence type="inferred from homology"/>
<comment type="similarity">
    <text evidence="5">Belongs to the TRAFAC class myosin-kinesin ATPase superfamily. Kinesin family.</text>
</comment>
<dbReference type="GO" id="GO:0008017">
    <property type="term" value="F:microtubule binding"/>
    <property type="evidence" value="ECO:0007669"/>
    <property type="project" value="InterPro"/>
</dbReference>
<dbReference type="GO" id="GO:0003777">
    <property type="term" value="F:microtubule motor activity"/>
    <property type="evidence" value="ECO:0007669"/>
    <property type="project" value="InterPro"/>
</dbReference>
<keyword evidence="4" id="KW-0505">Motor protein</keyword>
<dbReference type="PANTHER" id="PTHR47972:SF45">
    <property type="entry name" value="PROTEIN CLARET SEGREGATIONAL"/>
    <property type="match status" value="1"/>
</dbReference>
<protein>
    <recommendedName>
        <fullName evidence="6">Kinesin motor domain-containing protein</fullName>
    </recommendedName>
</protein>
<keyword evidence="2" id="KW-0547">Nucleotide-binding</keyword>
<accession>A0AAN9FX53</accession>
<evidence type="ECO:0000256" key="5">
    <source>
        <dbReference type="PROSITE-ProRule" id="PRU00283"/>
    </source>
</evidence>
<dbReference type="PANTHER" id="PTHR47972">
    <property type="entry name" value="KINESIN-LIKE PROTEIN KLP-3"/>
    <property type="match status" value="1"/>
</dbReference>
<keyword evidence="1" id="KW-0493">Microtubule</keyword>
<evidence type="ECO:0000256" key="1">
    <source>
        <dbReference type="ARBA" id="ARBA00022701"/>
    </source>
</evidence>
<comment type="caution">
    <text evidence="7">The sequence shown here is derived from an EMBL/GenBank/DDBJ whole genome shotgun (WGS) entry which is preliminary data.</text>
</comment>
<dbReference type="Proteomes" id="UP001372338">
    <property type="component" value="Unassembled WGS sequence"/>
</dbReference>
<evidence type="ECO:0000256" key="2">
    <source>
        <dbReference type="ARBA" id="ARBA00022741"/>
    </source>
</evidence>
<dbReference type="InterPro" id="IPR027417">
    <property type="entry name" value="P-loop_NTPase"/>
</dbReference>
<dbReference type="GO" id="GO:0007018">
    <property type="term" value="P:microtubule-based movement"/>
    <property type="evidence" value="ECO:0007669"/>
    <property type="project" value="InterPro"/>
</dbReference>
<name>A0AAN9FX53_CROPI</name>
<dbReference type="EMBL" id="JAYWIO010000002">
    <property type="protein sequence ID" value="KAK7280905.1"/>
    <property type="molecule type" value="Genomic_DNA"/>
</dbReference>
<dbReference type="PROSITE" id="PS50067">
    <property type="entry name" value="KINESIN_MOTOR_2"/>
    <property type="match status" value="1"/>
</dbReference>
<gene>
    <name evidence="7" type="ORF">RIF29_08470</name>
</gene>
<evidence type="ECO:0000313" key="7">
    <source>
        <dbReference type="EMBL" id="KAK7280905.1"/>
    </source>
</evidence>
<feature type="domain" description="Kinesin motor" evidence="6">
    <location>
        <begin position="210"/>
        <end position="251"/>
    </location>
</feature>
<keyword evidence="8" id="KW-1185">Reference proteome</keyword>
<evidence type="ECO:0000256" key="3">
    <source>
        <dbReference type="ARBA" id="ARBA00022840"/>
    </source>
</evidence>
<dbReference type="Gene3D" id="1.20.58.1980">
    <property type="match status" value="1"/>
</dbReference>
<dbReference type="InterPro" id="IPR001752">
    <property type="entry name" value="Kinesin_motor_dom"/>
</dbReference>
<dbReference type="SUPFAM" id="SSF52540">
    <property type="entry name" value="P-loop containing nucleoside triphosphate hydrolases"/>
    <property type="match status" value="1"/>
</dbReference>
<dbReference type="InterPro" id="IPR027640">
    <property type="entry name" value="Kinesin-like_fam"/>
</dbReference>
<dbReference type="AlphaFoldDB" id="A0AAN9FX53"/>
<organism evidence="7 8">
    <name type="scientific">Crotalaria pallida</name>
    <name type="common">Smooth rattlebox</name>
    <name type="synonym">Crotalaria striata</name>
    <dbReference type="NCBI Taxonomy" id="3830"/>
    <lineage>
        <taxon>Eukaryota</taxon>
        <taxon>Viridiplantae</taxon>
        <taxon>Streptophyta</taxon>
        <taxon>Embryophyta</taxon>
        <taxon>Tracheophyta</taxon>
        <taxon>Spermatophyta</taxon>
        <taxon>Magnoliopsida</taxon>
        <taxon>eudicotyledons</taxon>
        <taxon>Gunneridae</taxon>
        <taxon>Pentapetalae</taxon>
        <taxon>rosids</taxon>
        <taxon>fabids</taxon>
        <taxon>Fabales</taxon>
        <taxon>Fabaceae</taxon>
        <taxon>Papilionoideae</taxon>
        <taxon>50 kb inversion clade</taxon>
        <taxon>genistoids sensu lato</taxon>
        <taxon>core genistoids</taxon>
        <taxon>Crotalarieae</taxon>
        <taxon>Crotalaria</taxon>
    </lineage>
</organism>
<dbReference type="GO" id="GO:0005524">
    <property type="term" value="F:ATP binding"/>
    <property type="evidence" value="ECO:0007669"/>
    <property type="project" value="UniProtKB-KW"/>
</dbReference>
<evidence type="ECO:0000256" key="4">
    <source>
        <dbReference type="ARBA" id="ARBA00023175"/>
    </source>
</evidence>
<evidence type="ECO:0000259" key="6">
    <source>
        <dbReference type="PROSITE" id="PS50067"/>
    </source>
</evidence>
<reference evidence="7 8" key="1">
    <citation type="submission" date="2024-01" db="EMBL/GenBank/DDBJ databases">
        <title>The genomes of 5 underutilized Papilionoideae crops provide insights into root nodulation and disease resistanc.</title>
        <authorList>
            <person name="Yuan L."/>
        </authorList>
    </citation>
    <scope>NUCLEOTIDE SEQUENCE [LARGE SCALE GENOMIC DNA]</scope>
    <source>
        <strain evidence="7">ZHUSHIDOU_FW_LH</strain>
        <tissue evidence="7">Leaf</tissue>
    </source>
</reference>
<keyword evidence="3" id="KW-0067">ATP-binding</keyword>
<dbReference type="GO" id="GO:0005874">
    <property type="term" value="C:microtubule"/>
    <property type="evidence" value="ECO:0007669"/>
    <property type="project" value="UniProtKB-KW"/>
</dbReference>
<evidence type="ECO:0000313" key="8">
    <source>
        <dbReference type="Proteomes" id="UP001372338"/>
    </source>
</evidence>
<comment type="caution">
    <text evidence="5">Lacks conserved residue(s) required for the propagation of feature annotation.</text>
</comment>